<keyword evidence="4" id="KW-0812">Transmembrane</keyword>
<accession>A0ABS1IVB1</accession>
<dbReference type="EMBL" id="JADRCR010000014">
    <property type="protein sequence ID" value="MBK5145709.1"/>
    <property type="molecule type" value="Genomic_DNA"/>
</dbReference>
<evidence type="ECO:0000256" key="1">
    <source>
        <dbReference type="ARBA" id="ARBA00006739"/>
    </source>
</evidence>
<keyword evidence="3" id="KW-0808">Transferase</keyword>
<feature type="domain" description="Glycosyltransferase 2-like" evidence="5">
    <location>
        <begin position="8"/>
        <end position="173"/>
    </location>
</feature>
<dbReference type="Proteomes" id="UP001296921">
    <property type="component" value="Unassembled WGS sequence"/>
</dbReference>
<dbReference type="InterPro" id="IPR001173">
    <property type="entry name" value="Glyco_trans_2-like"/>
</dbReference>
<gene>
    <name evidence="6" type="ORF">I2494_18715</name>
</gene>
<dbReference type="InterPro" id="IPR050834">
    <property type="entry name" value="Glycosyltransf_2"/>
</dbReference>
<proteinExistence type="inferred from homology"/>
<evidence type="ECO:0000313" key="7">
    <source>
        <dbReference type="Proteomes" id="UP001296921"/>
    </source>
</evidence>
<keyword evidence="7" id="KW-1185">Reference proteome</keyword>
<comment type="similarity">
    <text evidence="1">Belongs to the glycosyltransferase 2 family.</text>
</comment>
<sequence>MERHDIAIIMSLYGKDNESYLNECLDSILQQTYTSWHLFLYSDGTIPSELQNIVDNFITQYKSKITFCSREKNMGLAMTLNDLIAVVLEKSSAKYVVRMDSDDIAVADRFSLQYSYMEQHPEIDVSGGGCYEFGSDFSKNYKKVLSSHEELSDKIFNRCPFVHPTVIFKRSVFESGMRYPTDTFMTEDLAFWFLLLSKGFRFGNIDTGLIYYRQSNNTVLRRRGFDKALSELKLRVKYQFRFRRLGLQDSFYTLSHFILRLFPASLFGYLYKRFR</sequence>
<dbReference type="PANTHER" id="PTHR43685">
    <property type="entry name" value="GLYCOSYLTRANSFERASE"/>
    <property type="match status" value="1"/>
</dbReference>
<reference evidence="6 7" key="1">
    <citation type="submission" date="2020-11" db="EMBL/GenBank/DDBJ databases">
        <title>Insectihabitans protaetiae gen. nov. sp. nov. and Insectihabitans allomyrinae sp. nov., isolated from larvae of Protaetia brevitarsis seulensis and Allomyrina dichotoma, respectively.</title>
        <authorList>
            <person name="Lee S.D."/>
            <person name="Byeon Y.-S."/>
            <person name="Kim S.-M."/>
            <person name="Yang H.L."/>
            <person name="Kim I.S."/>
        </authorList>
    </citation>
    <scope>NUCLEOTIDE SEQUENCE [LARGE SCALE GENOMIC DNA]</scope>
    <source>
        <strain evidence="6 7">BWR-B9</strain>
    </source>
</reference>
<comment type="caution">
    <text evidence="6">The sequence shown here is derived from an EMBL/GenBank/DDBJ whole genome shotgun (WGS) entry which is preliminary data.</text>
</comment>
<evidence type="ECO:0000256" key="4">
    <source>
        <dbReference type="SAM" id="Phobius"/>
    </source>
</evidence>
<keyword evidence="4" id="KW-0472">Membrane</keyword>
<dbReference type="RefSeq" id="WP_218468514.1">
    <property type="nucleotide sequence ID" value="NZ_JADRCR010000014.1"/>
</dbReference>
<keyword evidence="4" id="KW-1133">Transmembrane helix</keyword>
<evidence type="ECO:0000259" key="5">
    <source>
        <dbReference type="Pfam" id="PF00535"/>
    </source>
</evidence>
<name>A0ABS1IVB1_9GAMM</name>
<protein>
    <submittedName>
        <fullName evidence="6">Glycosyltransferase</fullName>
    </submittedName>
</protein>
<evidence type="ECO:0000256" key="3">
    <source>
        <dbReference type="ARBA" id="ARBA00022679"/>
    </source>
</evidence>
<evidence type="ECO:0000313" key="6">
    <source>
        <dbReference type="EMBL" id="MBK5145709.1"/>
    </source>
</evidence>
<organism evidence="6 7">
    <name type="scientific">Limnobaculum allomyrinae</name>
    <dbReference type="NCBI Taxonomy" id="2791986"/>
    <lineage>
        <taxon>Bacteria</taxon>
        <taxon>Pseudomonadati</taxon>
        <taxon>Pseudomonadota</taxon>
        <taxon>Gammaproteobacteria</taxon>
        <taxon>Enterobacterales</taxon>
        <taxon>Budviciaceae</taxon>
        <taxon>Limnobaculum</taxon>
    </lineage>
</organism>
<keyword evidence="2" id="KW-0328">Glycosyltransferase</keyword>
<feature type="transmembrane region" description="Helical" evidence="4">
    <location>
        <begin position="251"/>
        <end position="271"/>
    </location>
</feature>
<evidence type="ECO:0000256" key="2">
    <source>
        <dbReference type="ARBA" id="ARBA00022676"/>
    </source>
</evidence>
<dbReference type="Pfam" id="PF00535">
    <property type="entry name" value="Glycos_transf_2"/>
    <property type="match status" value="1"/>
</dbReference>
<dbReference type="PANTHER" id="PTHR43685:SF5">
    <property type="entry name" value="GLYCOSYLTRANSFERASE EPSE-RELATED"/>
    <property type="match status" value="1"/>
</dbReference>